<accession>A0ABU5VQF8</accession>
<dbReference type="RefSeq" id="WP_323574766.1">
    <property type="nucleotide sequence ID" value="NZ_JAYGJQ010000001.1"/>
</dbReference>
<name>A0ABU5VQF8_9BACT</name>
<reference evidence="2 3" key="1">
    <citation type="submission" date="2023-11" db="EMBL/GenBank/DDBJ databases">
        <title>A Novel Polar Bacteriovorax (B. antarcticus) Isolated from the Biocrust in Antarctica.</title>
        <authorList>
            <person name="Mun W."/>
            <person name="Choi S.Y."/>
            <person name="Mitchell R.J."/>
        </authorList>
    </citation>
    <scope>NUCLEOTIDE SEQUENCE [LARGE SCALE GENOMIC DNA]</scope>
    <source>
        <strain evidence="2 3">PP10</strain>
    </source>
</reference>
<feature type="chain" id="PRO_5047495406" description="YtkA-like domain-containing protein" evidence="1">
    <location>
        <begin position="20"/>
        <end position="128"/>
    </location>
</feature>
<evidence type="ECO:0000256" key="1">
    <source>
        <dbReference type="SAM" id="SignalP"/>
    </source>
</evidence>
<evidence type="ECO:0000313" key="2">
    <source>
        <dbReference type="EMBL" id="MEA9355279.1"/>
    </source>
</evidence>
<dbReference type="EMBL" id="JAYGJQ010000001">
    <property type="protein sequence ID" value="MEA9355279.1"/>
    <property type="molecule type" value="Genomic_DNA"/>
</dbReference>
<keyword evidence="3" id="KW-1185">Reference proteome</keyword>
<comment type="caution">
    <text evidence="2">The sequence shown here is derived from an EMBL/GenBank/DDBJ whole genome shotgun (WGS) entry which is preliminary data.</text>
</comment>
<feature type="signal peptide" evidence="1">
    <location>
        <begin position="1"/>
        <end position="19"/>
    </location>
</feature>
<sequence length="128" mass="14825">MKTLFLSLIFVSFFTKAYACQQDEINFVKNNICARVSWVKGPSINEFNTVVVNLSEDKDLTLNVLPWMVMMGHEHGSRPVTTKVVTPRDYLIEKIYFMGGMNGQWYLKFQLLNDKKEVVEEVRSPVDL</sequence>
<evidence type="ECO:0008006" key="4">
    <source>
        <dbReference type="Google" id="ProtNLM"/>
    </source>
</evidence>
<protein>
    <recommendedName>
        <fullName evidence="4">YtkA-like domain-containing protein</fullName>
    </recommendedName>
</protein>
<keyword evidence="1" id="KW-0732">Signal</keyword>
<proteinExistence type="predicted"/>
<gene>
    <name evidence="2" type="ORF">SHI21_03665</name>
</gene>
<dbReference type="Proteomes" id="UP001302274">
    <property type="component" value="Unassembled WGS sequence"/>
</dbReference>
<organism evidence="2 3">
    <name type="scientific">Bacteriovorax antarcticus</name>
    <dbReference type="NCBI Taxonomy" id="3088717"/>
    <lineage>
        <taxon>Bacteria</taxon>
        <taxon>Pseudomonadati</taxon>
        <taxon>Bdellovibrionota</taxon>
        <taxon>Bacteriovoracia</taxon>
        <taxon>Bacteriovoracales</taxon>
        <taxon>Bacteriovoracaceae</taxon>
        <taxon>Bacteriovorax</taxon>
    </lineage>
</organism>
<evidence type="ECO:0000313" key="3">
    <source>
        <dbReference type="Proteomes" id="UP001302274"/>
    </source>
</evidence>